<dbReference type="AlphaFoldDB" id="A0AAD1NVS9"/>
<dbReference type="SUPFAM" id="SSF52283">
    <property type="entry name" value="Formate/glycerate dehydrogenase catalytic domain-like"/>
    <property type="match status" value="1"/>
</dbReference>
<accession>A0AAD1NVS9</accession>
<dbReference type="Proteomes" id="UP000825072">
    <property type="component" value="Chromosome 1"/>
</dbReference>
<proteinExistence type="predicted"/>
<evidence type="ECO:0000313" key="1">
    <source>
        <dbReference type="EMBL" id="BCY25463.1"/>
    </source>
</evidence>
<evidence type="ECO:0008006" key="3">
    <source>
        <dbReference type="Google" id="ProtNLM"/>
    </source>
</evidence>
<dbReference type="Gene3D" id="3.40.50.720">
    <property type="entry name" value="NAD(P)-binding Rossmann-like Domain"/>
    <property type="match status" value="1"/>
</dbReference>
<evidence type="ECO:0000313" key="2">
    <source>
        <dbReference type="Proteomes" id="UP000825072"/>
    </source>
</evidence>
<reference evidence="1" key="1">
    <citation type="submission" date="2021-06" db="EMBL/GenBank/DDBJ databases">
        <title>Genome sequence of Cutibacterium modestum strain KB17-24694.</title>
        <authorList>
            <person name="Dekio I."/>
            <person name="Asahina A."/>
            <person name="Nishida M."/>
        </authorList>
    </citation>
    <scope>NUCLEOTIDE SEQUENCE</scope>
    <source>
        <strain evidence="1">KB17-24694</strain>
    </source>
</reference>
<name>A0AAD1NVS9_9ACTN</name>
<protein>
    <recommendedName>
        <fullName evidence="3">D-3-phosphoglycerate dehydrogenase</fullName>
    </recommendedName>
</protein>
<organism evidence="1 2">
    <name type="scientific">Cutibacterium modestum</name>
    <dbReference type="NCBI Taxonomy" id="2559073"/>
    <lineage>
        <taxon>Bacteria</taxon>
        <taxon>Bacillati</taxon>
        <taxon>Actinomycetota</taxon>
        <taxon>Actinomycetes</taxon>
        <taxon>Propionibacteriales</taxon>
        <taxon>Propionibacteriaceae</taxon>
        <taxon>Cutibacterium</taxon>
    </lineage>
</organism>
<dbReference type="EMBL" id="AP024747">
    <property type="protein sequence ID" value="BCY25463.1"/>
    <property type="molecule type" value="Genomic_DNA"/>
</dbReference>
<gene>
    <name evidence="1" type="ORF">KB1_14530</name>
</gene>
<sequence length="131" mass="14559">MSTENEITILVAGDQFETVEVLKNALHNSVPRARIKELLSNWPMIPVGNVDEVHEAARDVDELIAALEDVQVCVSHTFPFIDRVFESSPALQQVTIMRGGPVNVNIDSATRHGFRSPMLQAGMPQRRQNTP</sequence>